<evidence type="ECO:0000313" key="1">
    <source>
        <dbReference type="EMBL" id="KAJ2991087.1"/>
    </source>
</evidence>
<reference evidence="1" key="1">
    <citation type="submission" date="2022-10" db="EMBL/GenBank/DDBJ databases">
        <title>Genome Sequence of Xylaria curta.</title>
        <authorList>
            <person name="Buettner E."/>
        </authorList>
    </citation>
    <scope>NUCLEOTIDE SEQUENCE</scope>
    <source>
        <strain evidence="1">Babe10</strain>
    </source>
</reference>
<protein>
    <submittedName>
        <fullName evidence="1">Uncharacterized protein</fullName>
    </submittedName>
</protein>
<organism evidence="1 2">
    <name type="scientific">Xylaria curta</name>
    <dbReference type="NCBI Taxonomy" id="42375"/>
    <lineage>
        <taxon>Eukaryota</taxon>
        <taxon>Fungi</taxon>
        <taxon>Dikarya</taxon>
        <taxon>Ascomycota</taxon>
        <taxon>Pezizomycotina</taxon>
        <taxon>Sordariomycetes</taxon>
        <taxon>Xylariomycetidae</taxon>
        <taxon>Xylariales</taxon>
        <taxon>Xylariaceae</taxon>
        <taxon>Xylaria</taxon>
    </lineage>
</organism>
<keyword evidence="2" id="KW-1185">Reference proteome</keyword>
<accession>A0ACC1PGD9</accession>
<dbReference type="EMBL" id="JAPDGR010000356">
    <property type="protein sequence ID" value="KAJ2991087.1"/>
    <property type="molecule type" value="Genomic_DNA"/>
</dbReference>
<dbReference type="Proteomes" id="UP001143856">
    <property type="component" value="Unassembled WGS sequence"/>
</dbReference>
<comment type="caution">
    <text evidence="1">The sequence shown here is derived from an EMBL/GenBank/DDBJ whole genome shotgun (WGS) entry which is preliminary data.</text>
</comment>
<gene>
    <name evidence="1" type="ORF">NUW58_g2650</name>
</gene>
<evidence type="ECO:0000313" key="2">
    <source>
        <dbReference type="Proteomes" id="UP001143856"/>
    </source>
</evidence>
<name>A0ACC1PGD9_9PEZI</name>
<proteinExistence type="predicted"/>
<sequence>MRGLRIELSEVEYQVRECIPGVSQAIAEVTELAGENNRPILSVFLQVDGDDDKTDGIISSPFRTISGVTENAALAWLRPETEAAISQRLPAYMVPTLYFQLEKLPLSTAGKVDRRKLREIVSALSSQNVAELKSLAKGHKRAPRTQTEQTLQRLWAQILDISGATIGVDDNFLGLGGDSITAMKLVVSARKAGVALTVMDVLKQGSLEALAAHQDQKVRETGPSLSVEPFSLLDPAQRDDIIQWSKQYFAPQEVADIYPLTGFQRDVIKMSLQWPRESLNYIFIDLGPRLDLDRLKRSCHRLVERYSLLRSAFIHYEGTYLQVALAQLQLQFPVFDAAEDIASVSREVCLADAESGFQLGHPPTAFMLVRSKSQGHRLIFRLSHLQYDGFCLSTVITALLDLYQGISPPSVTQFSDFLGHKRDRLAVSSAYWKRILQGSTLTKISEILLPEASHAAIRASPREKVIVEDSIRIKQLPEGVTLASIVSSAWAIVLARLTGQKDVVYGSLVSGRDVSMPGIENVVGPCLDIVPVRVQISSNQVASELFQSIQEQNLAAQANSLGLDEIVKCSTDWPVESDFESTVQHQNADENQDFDRTEGRVKLSWMDNPNQVPPRMVIMSYPTKGGVRVKLVANSHITTAAMAKTLVAALWPKLAAISRAYEFYHDAIRNGMYIWEIEKMHEQYGPVVRISPREVHIKDPYFHDEVYAPASKRREKDPQFVGVFGFSTSMIATVSHELHRFRRSMLNNFFSKRSVLDLAFIMHEKEEKLIQRFEKAHHDDAVLRLDDAYAALTADVISQYSWGVSSGFLDDENFKNDIREALNEISEFVHYNRFFPVLGDMMRAMPRWLVARIRPGSAAVLDMQDMVTRSSAQKPEGVVRKTIFDALSDVRLPSQERSTRRLEDEGLILVVAGTETTARTLTVASYHIFNSKPLLLKIRSEIKTVMPNPTTKASWSELEQLPYLNAVVNEAIRLSHGPIFRSARIAPTESLIYKGLEIPPGWPVSMSSFFVHMDPNIFPEPNSFKPERWIEAAENDKHLNKFLVSFGKGSRICLGLRSLAYAELYMTLACLIRRFEIELYESKPDDIRIEREMGIGQPNKGEFAVRAKITKIITE</sequence>